<name>A0A1M5J0Y7_9HYPH</name>
<organism evidence="1 2">
    <name type="scientific">Kaistia soli DSM 19436</name>
    <dbReference type="NCBI Taxonomy" id="1122133"/>
    <lineage>
        <taxon>Bacteria</taxon>
        <taxon>Pseudomonadati</taxon>
        <taxon>Pseudomonadota</taxon>
        <taxon>Alphaproteobacteria</taxon>
        <taxon>Hyphomicrobiales</taxon>
        <taxon>Kaistiaceae</taxon>
        <taxon>Kaistia</taxon>
    </lineage>
</organism>
<dbReference type="SUPFAM" id="SSF56784">
    <property type="entry name" value="HAD-like"/>
    <property type="match status" value="1"/>
</dbReference>
<dbReference type="PROSITE" id="PS01228">
    <property type="entry name" value="COF_1"/>
    <property type="match status" value="1"/>
</dbReference>
<dbReference type="PANTHER" id="PTHR10000:SF8">
    <property type="entry name" value="HAD SUPERFAMILY HYDROLASE-LIKE, TYPE 3"/>
    <property type="match status" value="1"/>
</dbReference>
<dbReference type="GO" id="GO:0005829">
    <property type="term" value="C:cytosol"/>
    <property type="evidence" value="ECO:0007669"/>
    <property type="project" value="TreeGrafter"/>
</dbReference>
<sequence length="276" mass="28946">MTGRALPKRISLLVSDVDGTIVTPSPNKHVAPATIEAVAQLRAAGIAFSIVSSRPPRGMLSVAGPLGVDRFAGFNGSSIVAADLTPIEQHFVPEAAARLAVDELRKAGVDVWVFADGEWFVTDIDGPYVAHEVHTVGFEPIAVTDFGDHIARAGKIVGSSKDPELLIRCEVELQQLLGTSASAKRSQTYYLDITHPSADKGYAVKALASHFGVPLDEVAVVGDMVNDLPMFSVGALAIAMGNASDEVKALADYVTTSNAEDGVAHAIDAVLLPRAP</sequence>
<proteinExistence type="predicted"/>
<evidence type="ECO:0000313" key="2">
    <source>
        <dbReference type="Proteomes" id="UP000184485"/>
    </source>
</evidence>
<dbReference type="GO" id="GO:0016791">
    <property type="term" value="F:phosphatase activity"/>
    <property type="evidence" value="ECO:0007669"/>
    <property type="project" value="TreeGrafter"/>
</dbReference>
<reference evidence="1 2" key="1">
    <citation type="submission" date="2016-11" db="EMBL/GenBank/DDBJ databases">
        <authorList>
            <person name="Jaros S."/>
            <person name="Januszkiewicz K."/>
            <person name="Wedrychowicz H."/>
        </authorList>
    </citation>
    <scope>NUCLEOTIDE SEQUENCE [LARGE SCALE GENOMIC DNA]</scope>
    <source>
        <strain evidence="1 2">DSM 19436</strain>
    </source>
</reference>
<dbReference type="STRING" id="1122133.SAMN02745157_4066"/>
<protein>
    <recommendedName>
        <fullName evidence="3">Cof subfamily of IIB subfamily of haloacid dehalogenase superfamily/HAD-superfamily hydrolase, subfamily IIB</fullName>
    </recommendedName>
</protein>
<dbReference type="Proteomes" id="UP000184485">
    <property type="component" value="Unassembled WGS sequence"/>
</dbReference>
<dbReference type="SFLD" id="SFLDS00003">
    <property type="entry name" value="Haloacid_Dehalogenase"/>
    <property type="match status" value="1"/>
</dbReference>
<dbReference type="NCBIfam" id="TIGR01484">
    <property type="entry name" value="HAD-SF-IIB"/>
    <property type="match status" value="1"/>
</dbReference>
<dbReference type="InterPro" id="IPR036412">
    <property type="entry name" value="HAD-like_sf"/>
</dbReference>
<evidence type="ECO:0008006" key="3">
    <source>
        <dbReference type="Google" id="ProtNLM"/>
    </source>
</evidence>
<dbReference type="InterPro" id="IPR000150">
    <property type="entry name" value="Cof"/>
</dbReference>
<dbReference type="InterPro" id="IPR023214">
    <property type="entry name" value="HAD_sf"/>
</dbReference>
<keyword evidence="2" id="KW-1185">Reference proteome</keyword>
<dbReference type="EMBL" id="FQUP01000004">
    <property type="protein sequence ID" value="SHG34181.1"/>
    <property type="molecule type" value="Genomic_DNA"/>
</dbReference>
<dbReference type="Gene3D" id="3.40.50.1000">
    <property type="entry name" value="HAD superfamily/HAD-like"/>
    <property type="match status" value="1"/>
</dbReference>
<dbReference type="CDD" id="cd07516">
    <property type="entry name" value="HAD_Pase"/>
    <property type="match status" value="1"/>
</dbReference>
<dbReference type="InterPro" id="IPR006379">
    <property type="entry name" value="HAD-SF_hydro_IIB"/>
</dbReference>
<dbReference type="RefSeq" id="WP_073056507.1">
    <property type="nucleotide sequence ID" value="NZ_FQUP01000004.1"/>
</dbReference>
<dbReference type="GO" id="GO:0000287">
    <property type="term" value="F:magnesium ion binding"/>
    <property type="evidence" value="ECO:0007669"/>
    <property type="project" value="TreeGrafter"/>
</dbReference>
<dbReference type="AlphaFoldDB" id="A0A1M5J0Y7"/>
<dbReference type="OrthoDB" id="7847955at2"/>
<dbReference type="SFLD" id="SFLDG01140">
    <property type="entry name" value="C2.B:_Phosphomannomutase_and_P"/>
    <property type="match status" value="1"/>
</dbReference>
<dbReference type="Pfam" id="PF08282">
    <property type="entry name" value="Hydrolase_3"/>
    <property type="match status" value="1"/>
</dbReference>
<evidence type="ECO:0000313" key="1">
    <source>
        <dbReference type="EMBL" id="SHG34181.1"/>
    </source>
</evidence>
<dbReference type="Gene3D" id="3.30.1240.10">
    <property type="match status" value="1"/>
</dbReference>
<dbReference type="PANTHER" id="PTHR10000">
    <property type="entry name" value="PHOSPHOSERINE PHOSPHATASE"/>
    <property type="match status" value="1"/>
</dbReference>
<accession>A0A1M5J0Y7</accession>
<gene>
    <name evidence="1" type="ORF">SAMN02745157_4066</name>
</gene>
<dbReference type="NCBIfam" id="TIGR00099">
    <property type="entry name" value="Cof-subfamily"/>
    <property type="match status" value="1"/>
</dbReference>